<protein>
    <submittedName>
        <fullName evidence="1">2-oxoglutarate (2OG) and Fe(II)-dependent oxygenase superfamily</fullName>
    </submittedName>
</protein>
<evidence type="ECO:0000313" key="2">
    <source>
        <dbReference type="Proteomes" id="UP000239649"/>
    </source>
</evidence>
<dbReference type="InterPro" id="IPR027443">
    <property type="entry name" value="IPNS-like_sf"/>
</dbReference>
<name>A0A2P6V5G8_9CHLO</name>
<dbReference type="PANTHER" id="PTHR48420:SF1">
    <property type="entry name" value="NON-HAEM DIOXYGENASE N-TERMINAL DOMAIN-CONTAINING PROTEIN"/>
    <property type="match status" value="1"/>
</dbReference>
<dbReference type="AlphaFoldDB" id="A0A2P6V5G8"/>
<keyword evidence="2" id="KW-1185">Reference proteome</keyword>
<dbReference type="PANTHER" id="PTHR48420">
    <property type="entry name" value="NON-HAEM DIOXYGENASE N-TERMINAL DOMAIN-CONTAINING PROTEIN"/>
    <property type="match status" value="1"/>
</dbReference>
<dbReference type="STRING" id="554055.A0A2P6V5G8"/>
<reference evidence="1 2" key="1">
    <citation type="journal article" date="2018" name="Plant J.">
        <title>Genome sequences of Chlorella sorokiniana UTEX 1602 and Micractinium conductrix SAG 241.80: implications to maltose excretion by a green alga.</title>
        <authorList>
            <person name="Arriola M.B."/>
            <person name="Velmurugan N."/>
            <person name="Zhang Y."/>
            <person name="Plunkett M.H."/>
            <person name="Hondzo H."/>
            <person name="Barney B.M."/>
        </authorList>
    </citation>
    <scope>NUCLEOTIDE SEQUENCE [LARGE SCALE GENOMIC DNA]</scope>
    <source>
        <strain evidence="1 2">SAG 241.80</strain>
    </source>
</reference>
<organism evidence="1 2">
    <name type="scientific">Micractinium conductrix</name>
    <dbReference type="NCBI Taxonomy" id="554055"/>
    <lineage>
        <taxon>Eukaryota</taxon>
        <taxon>Viridiplantae</taxon>
        <taxon>Chlorophyta</taxon>
        <taxon>core chlorophytes</taxon>
        <taxon>Trebouxiophyceae</taxon>
        <taxon>Chlorellales</taxon>
        <taxon>Chlorellaceae</taxon>
        <taxon>Chlorella clade</taxon>
        <taxon>Micractinium</taxon>
    </lineage>
</organism>
<dbReference type="SUPFAM" id="SSF51197">
    <property type="entry name" value="Clavaminate synthase-like"/>
    <property type="match status" value="1"/>
</dbReference>
<dbReference type="EMBL" id="LHPF02000027">
    <property type="protein sequence ID" value="PSC69333.1"/>
    <property type="molecule type" value="Genomic_DNA"/>
</dbReference>
<accession>A0A2P6V5G8</accession>
<dbReference type="Proteomes" id="UP000239649">
    <property type="component" value="Unassembled WGS sequence"/>
</dbReference>
<sequence length="363" mass="38170">MGPVVFQYSDLANPDADVGALIEEAFGPGGLGICTVAGVPGFVEARAELLPLAARLAACPPPVLAGLEDSGSRYNFGWSCGRETLEGGQPDTRKGSYYANPVFDDPSAGADSAAAAAQRYPALARPNLWPRDALPELECAFKTLGQLIIKVGLLLMQHADKYVAAKGAAPLRSLHSILAESPCPKGRLLHYFAPEEPQSPSSPSAGGGDANWCGWHFDNGSLTGLTSAMYLDAAGQPTACPDPQAGLHIKDRSGKVVQAVIPANHVGFQVGETLQIHSGGLLRGTPHCVVAPRPEYSAGISRETFAVFMQPHWDEPLAAPAGASAADIGIGQWQPGFTFGQHSERTFDLYYQGDGEQQLAGKQ</sequence>
<dbReference type="OrthoDB" id="438224at2759"/>
<proteinExistence type="predicted"/>
<comment type="caution">
    <text evidence="1">The sequence shown here is derived from an EMBL/GenBank/DDBJ whole genome shotgun (WGS) entry which is preliminary data.</text>
</comment>
<evidence type="ECO:0000313" key="1">
    <source>
        <dbReference type="EMBL" id="PSC69333.1"/>
    </source>
</evidence>
<gene>
    <name evidence="1" type="ORF">C2E20_7113</name>
</gene>
<dbReference type="Gene3D" id="2.60.120.330">
    <property type="entry name" value="B-lactam Antibiotic, Isopenicillin N Synthase, Chain"/>
    <property type="match status" value="1"/>
</dbReference>